<dbReference type="Pfam" id="PF14604">
    <property type="entry name" value="SH3_9"/>
    <property type="match status" value="1"/>
</dbReference>
<dbReference type="GO" id="GO:0031097">
    <property type="term" value="C:medial cortex"/>
    <property type="evidence" value="ECO:0007669"/>
    <property type="project" value="TreeGrafter"/>
</dbReference>
<keyword evidence="6" id="KW-1185">Reference proteome</keyword>
<evidence type="ECO:0000313" key="5">
    <source>
        <dbReference type="EMBL" id="KIK07669.1"/>
    </source>
</evidence>
<evidence type="ECO:0000313" key="6">
    <source>
        <dbReference type="Proteomes" id="UP000054477"/>
    </source>
</evidence>
<reference evidence="5 6" key="1">
    <citation type="submission" date="2014-04" db="EMBL/GenBank/DDBJ databases">
        <authorList>
            <consortium name="DOE Joint Genome Institute"/>
            <person name="Kuo A."/>
            <person name="Kohler A."/>
            <person name="Nagy L.G."/>
            <person name="Floudas D."/>
            <person name="Copeland A."/>
            <person name="Barry K.W."/>
            <person name="Cichocki N."/>
            <person name="Veneault-Fourrey C."/>
            <person name="LaButti K."/>
            <person name="Lindquist E.A."/>
            <person name="Lipzen A."/>
            <person name="Lundell T."/>
            <person name="Morin E."/>
            <person name="Murat C."/>
            <person name="Sun H."/>
            <person name="Tunlid A."/>
            <person name="Henrissat B."/>
            <person name="Grigoriev I.V."/>
            <person name="Hibbett D.S."/>
            <person name="Martin F."/>
            <person name="Nordberg H.P."/>
            <person name="Cantor M.N."/>
            <person name="Hua S.X."/>
        </authorList>
    </citation>
    <scope>NUCLEOTIDE SEQUENCE [LARGE SCALE GENOMIC DNA]</scope>
    <source>
        <strain evidence="5 6">LaAM-08-1</strain>
    </source>
</reference>
<dbReference type="SUPFAM" id="SSF50044">
    <property type="entry name" value="SH3-domain"/>
    <property type="match status" value="1"/>
</dbReference>
<dbReference type="HOGENOM" id="CLU_067162_0_0_1"/>
<evidence type="ECO:0000259" key="4">
    <source>
        <dbReference type="PROSITE" id="PS50002"/>
    </source>
</evidence>
<proteinExistence type="predicted"/>
<dbReference type="PROSITE" id="PS50002">
    <property type="entry name" value="SH3"/>
    <property type="match status" value="1"/>
</dbReference>
<name>A0A0C9Y191_9AGAR</name>
<gene>
    <name evidence="5" type="ORF">K443DRAFT_673250</name>
</gene>
<dbReference type="GO" id="GO:0006897">
    <property type="term" value="P:endocytosis"/>
    <property type="evidence" value="ECO:0007669"/>
    <property type="project" value="InterPro"/>
</dbReference>
<accession>A0A0C9Y191</accession>
<dbReference type="EMBL" id="KN838546">
    <property type="protein sequence ID" value="KIK07669.1"/>
    <property type="molecule type" value="Genomic_DNA"/>
</dbReference>
<dbReference type="PANTHER" id="PTHR47174:SF2">
    <property type="entry name" value="SH3 DOMAIN SIGNALLING PROTEIN (AFU_ORTHOLOGUE AFUA_5G07670)"/>
    <property type="match status" value="1"/>
</dbReference>
<sequence length="271" mass="28392">MVFANLQANEKDAFFSLLDEYFQSRPEIFAASSANSQDVSGVAASAVHRAMANNPEATAKIVSAGLRQAAGQTKSPGGAGAGAGAGAGGTNASSENDMSSIAGRVAAASIAFSNRHNPSPSSSSTSPPPVADKPSSFSSVRQKFGEVDTSSPKNLFGSLRGSTAASKTTSPPPPQAPAPAARQNNIHFPPPPTRHNPPPPPPFRQQPEEEEEEQQGEWANVLYDYDSGEAGDLVIKEGQRVLVTERTSDDWWTGELNGKKGLFPASYVEQL</sequence>
<dbReference type="Proteomes" id="UP000054477">
    <property type="component" value="Unassembled WGS sequence"/>
</dbReference>
<feature type="compositionally biased region" description="Gly residues" evidence="3">
    <location>
        <begin position="77"/>
        <end position="89"/>
    </location>
</feature>
<dbReference type="Gene3D" id="2.30.30.40">
    <property type="entry name" value="SH3 Domains"/>
    <property type="match status" value="1"/>
</dbReference>
<dbReference type="GO" id="GO:0030479">
    <property type="term" value="C:actin cortical patch"/>
    <property type="evidence" value="ECO:0007669"/>
    <property type="project" value="TreeGrafter"/>
</dbReference>
<evidence type="ECO:0000256" key="3">
    <source>
        <dbReference type="SAM" id="MobiDB-lite"/>
    </source>
</evidence>
<reference evidence="6" key="2">
    <citation type="submission" date="2015-01" db="EMBL/GenBank/DDBJ databases">
        <title>Evolutionary Origins and Diversification of the Mycorrhizal Mutualists.</title>
        <authorList>
            <consortium name="DOE Joint Genome Institute"/>
            <consortium name="Mycorrhizal Genomics Consortium"/>
            <person name="Kohler A."/>
            <person name="Kuo A."/>
            <person name="Nagy L.G."/>
            <person name="Floudas D."/>
            <person name="Copeland A."/>
            <person name="Barry K.W."/>
            <person name="Cichocki N."/>
            <person name="Veneault-Fourrey C."/>
            <person name="LaButti K."/>
            <person name="Lindquist E.A."/>
            <person name="Lipzen A."/>
            <person name="Lundell T."/>
            <person name="Morin E."/>
            <person name="Murat C."/>
            <person name="Riley R."/>
            <person name="Ohm R."/>
            <person name="Sun H."/>
            <person name="Tunlid A."/>
            <person name="Henrissat B."/>
            <person name="Grigoriev I.V."/>
            <person name="Hibbett D.S."/>
            <person name="Martin F."/>
        </authorList>
    </citation>
    <scope>NUCLEOTIDE SEQUENCE [LARGE SCALE GENOMIC DNA]</scope>
    <source>
        <strain evidence="6">LaAM-08-1</strain>
    </source>
</reference>
<dbReference type="GO" id="GO:0043332">
    <property type="term" value="C:mating projection tip"/>
    <property type="evidence" value="ECO:0007669"/>
    <property type="project" value="TreeGrafter"/>
</dbReference>
<dbReference type="SMART" id="SM00326">
    <property type="entry name" value="SH3"/>
    <property type="match status" value="1"/>
</dbReference>
<dbReference type="PANTHER" id="PTHR47174">
    <property type="entry name" value="BRIDGING INTEGRATOR 3"/>
    <property type="match status" value="1"/>
</dbReference>
<dbReference type="InterPro" id="IPR001452">
    <property type="entry name" value="SH3_domain"/>
</dbReference>
<dbReference type="STRING" id="1095629.A0A0C9Y191"/>
<feature type="region of interest" description="Disordered" evidence="3">
    <location>
        <begin position="113"/>
        <end position="217"/>
    </location>
</feature>
<dbReference type="GO" id="GO:1990528">
    <property type="term" value="C:Rvs161p-Rvs167p complex"/>
    <property type="evidence" value="ECO:0007669"/>
    <property type="project" value="TreeGrafter"/>
</dbReference>
<dbReference type="InterPro" id="IPR046982">
    <property type="entry name" value="BIN3/RVS161-like"/>
</dbReference>
<dbReference type="InterPro" id="IPR036028">
    <property type="entry name" value="SH3-like_dom_sf"/>
</dbReference>
<feature type="compositionally biased region" description="Pro residues" evidence="3">
    <location>
        <begin position="188"/>
        <end position="204"/>
    </location>
</feature>
<dbReference type="PRINTS" id="PR00452">
    <property type="entry name" value="SH3DOMAIN"/>
</dbReference>
<evidence type="ECO:0000256" key="1">
    <source>
        <dbReference type="ARBA" id="ARBA00022443"/>
    </source>
</evidence>
<feature type="region of interest" description="Disordered" evidence="3">
    <location>
        <begin position="68"/>
        <end position="97"/>
    </location>
</feature>
<feature type="domain" description="SH3" evidence="4">
    <location>
        <begin position="214"/>
        <end position="271"/>
    </location>
</feature>
<dbReference type="OrthoDB" id="10255128at2759"/>
<dbReference type="GO" id="GO:0008289">
    <property type="term" value="F:lipid binding"/>
    <property type="evidence" value="ECO:0007669"/>
    <property type="project" value="TreeGrafter"/>
</dbReference>
<evidence type="ECO:0000256" key="2">
    <source>
        <dbReference type="PROSITE-ProRule" id="PRU00192"/>
    </source>
</evidence>
<dbReference type="GO" id="GO:0097320">
    <property type="term" value="P:plasma membrane tubulation"/>
    <property type="evidence" value="ECO:0007669"/>
    <property type="project" value="TreeGrafter"/>
</dbReference>
<protein>
    <recommendedName>
        <fullName evidence="4">SH3 domain-containing protein</fullName>
    </recommendedName>
</protein>
<dbReference type="AlphaFoldDB" id="A0A0C9Y191"/>
<organism evidence="5 6">
    <name type="scientific">Laccaria amethystina LaAM-08-1</name>
    <dbReference type="NCBI Taxonomy" id="1095629"/>
    <lineage>
        <taxon>Eukaryota</taxon>
        <taxon>Fungi</taxon>
        <taxon>Dikarya</taxon>
        <taxon>Basidiomycota</taxon>
        <taxon>Agaricomycotina</taxon>
        <taxon>Agaricomycetes</taxon>
        <taxon>Agaricomycetidae</taxon>
        <taxon>Agaricales</taxon>
        <taxon>Agaricineae</taxon>
        <taxon>Hydnangiaceae</taxon>
        <taxon>Laccaria</taxon>
    </lineage>
</organism>
<dbReference type="GO" id="GO:0051666">
    <property type="term" value="P:actin cortical patch localization"/>
    <property type="evidence" value="ECO:0007669"/>
    <property type="project" value="InterPro"/>
</dbReference>
<dbReference type="CDD" id="cd00174">
    <property type="entry name" value="SH3"/>
    <property type="match status" value="1"/>
</dbReference>
<dbReference type="PRINTS" id="PR00499">
    <property type="entry name" value="P67PHOX"/>
</dbReference>
<keyword evidence="1 2" id="KW-0728">SH3 domain</keyword>